<evidence type="ECO:0000313" key="3">
    <source>
        <dbReference type="EMBL" id="MCW3160354.1"/>
    </source>
</evidence>
<keyword evidence="2" id="KW-1133">Transmembrane helix</keyword>
<keyword evidence="2" id="KW-0472">Membrane</keyword>
<dbReference type="EMBL" id="JAPDHV010000001">
    <property type="protein sequence ID" value="MCW3160354.1"/>
    <property type="molecule type" value="Genomic_DNA"/>
</dbReference>
<organism evidence="3 4">
    <name type="scientific">Chryseobacterium oryctis</name>
    <dbReference type="NCBI Taxonomy" id="2952618"/>
    <lineage>
        <taxon>Bacteria</taxon>
        <taxon>Pseudomonadati</taxon>
        <taxon>Bacteroidota</taxon>
        <taxon>Flavobacteriia</taxon>
        <taxon>Flavobacteriales</taxon>
        <taxon>Weeksellaceae</taxon>
        <taxon>Chryseobacterium group</taxon>
        <taxon>Chryseobacterium</taxon>
    </lineage>
</organism>
<proteinExistence type="predicted"/>
<sequence>MNKDKFQDKYDEVFQDLKEEKMNWDFEDFLKKAEVNETEGKNNDATPIIPMDAKSKPSFPKWFWMAASVVLLLSIGFIFNYNKESDITEQALLVENQIKQQKNDFIEEYNEPQEQIVVNHVSDSIKGTKKDSIVQDNSVAEKDVLDEILSKKGRMKKERKPKYVSNSSSKNNTSKGVSTDYEDSYVIVNGKKITNEKEAIDVATYSFMKMGNEFKKTVASSQKNESFNNEY</sequence>
<protein>
    <recommendedName>
        <fullName evidence="5">Anti-sigma factor</fullName>
    </recommendedName>
</protein>
<evidence type="ECO:0008006" key="5">
    <source>
        <dbReference type="Google" id="ProtNLM"/>
    </source>
</evidence>
<reference evidence="3" key="1">
    <citation type="submission" date="2022-10" db="EMBL/GenBank/DDBJ databases">
        <title>Chryseobacterium babae sp. nov. isolated from the gut of the beetle Oryctes rhinoceros, and Chryseobacterium kimseyorum sp. nov., isolated from a stick insect rearing cage.</title>
        <authorList>
            <person name="Shelomi M."/>
            <person name="Han C.-J."/>
            <person name="Chen W.-M."/>
            <person name="Chen H.-K."/>
            <person name="Liaw S.-J."/>
            <person name="Muhle E."/>
            <person name="Clermont D."/>
        </authorList>
    </citation>
    <scope>NUCLEOTIDE SEQUENCE</scope>
    <source>
        <strain evidence="3">WLa1L2M3</strain>
    </source>
</reference>
<name>A0ABT3HKS0_9FLAO</name>
<dbReference type="RefSeq" id="WP_264742296.1">
    <property type="nucleotide sequence ID" value="NZ_JAPDHV010000001.1"/>
</dbReference>
<keyword evidence="2" id="KW-0812">Transmembrane</keyword>
<feature type="compositionally biased region" description="Low complexity" evidence="1">
    <location>
        <begin position="164"/>
        <end position="178"/>
    </location>
</feature>
<dbReference type="Proteomes" id="UP001163719">
    <property type="component" value="Unassembled WGS sequence"/>
</dbReference>
<gene>
    <name evidence="3" type="ORF">OH806_03620</name>
</gene>
<accession>A0ABT3HKS0</accession>
<evidence type="ECO:0000256" key="1">
    <source>
        <dbReference type="SAM" id="MobiDB-lite"/>
    </source>
</evidence>
<evidence type="ECO:0000313" key="4">
    <source>
        <dbReference type="Proteomes" id="UP001163719"/>
    </source>
</evidence>
<keyword evidence="4" id="KW-1185">Reference proteome</keyword>
<feature type="region of interest" description="Disordered" evidence="1">
    <location>
        <begin position="156"/>
        <end position="178"/>
    </location>
</feature>
<feature type="transmembrane region" description="Helical" evidence="2">
    <location>
        <begin position="62"/>
        <end position="81"/>
    </location>
</feature>
<evidence type="ECO:0000256" key="2">
    <source>
        <dbReference type="SAM" id="Phobius"/>
    </source>
</evidence>
<comment type="caution">
    <text evidence="3">The sequence shown here is derived from an EMBL/GenBank/DDBJ whole genome shotgun (WGS) entry which is preliminary data.</text>
</comment>